<evidence type="ECO:0000313" key="4">
    <source>
        <dbReference type="Proteomes" id="UP000582837"/>
    </source>
</evidence>
<gene>
    <name evidence="3" type="ORF">HNQ61_004806</name>
</gene>
<name>A0A841H5W5_9BACT</name>
<proteinExistence type="predicted"/>
<dbReference type="Pfam" id="PF11160">
    <property type="entry name" value="Hva1_TUDOR"/>
    <property type="match status" value="1"/>
</dbReference>
<keyword evidence="4" id="KW-1185">Reference proteome</keyword>
<accession>A0A841H5W5</accession>
<dbReference type="EMBL" id="JACHIA010000021">
    <property type="protein sequence ID" value="MBB6073139.1"/>
    <property type="molecule type" value="Genomic_DNA"/>
</dbReference>
<protein>
    <recommendedName>
        <fullName evidence="2">Hypervirulence associated protein TUDOR domain-containing protein</fullName>
    </recommendedName>
</protein>
<comment type="caution">
    <text evidence="3">The sequence shown here is derived from an EMBL/GenBank/DDBJ whole genome shotgun (WGS) entry which is preliminary data.</text>
</comment>
<dbReference type="RefSeq" id="WP_170035089.1">
    <property type="nucleotide sequence ID" value="NZ_JABDTL010000001.1"/>
</dbReference>
<reference evidence="3 4" key="1">
    <citation type="submission" date="2020-08" db="EMBL/GenBank/DDBJ databases">
        <title>Genomic Encyclopedia of Type Strains, Phase IV (KMG-IV): sequencing the most valuable type-strain genomes for metagenomic binning, comparative biology and taxonomic classification.</title>
        <authorList>
            <person name="Goeker M."/>
        </authorList>
    </citation>
    <scope>NUCLEOTIDE SEQUENCE [LARGE SCALE GENOMIC DNA]</scope>
    <source>
        <strain evidence="3 4">DSM 29007</strain>
    </source>
</reference>
<dbReference type="InterPro" id="IPR021331">
    <property type="entry name" value="Hva1_TUDOR"/>
</dbReference>
<feature type="domain" description="Hypervirulence associated protein TUDOR" evidence="2">
    <location>
        <begin position="8"/>
        <end position="66"/>
    </location>
</feature>
<dbReference type="Proteomes" id="UP000582837">
    <property type="component" value="Unassembled WGS sequence"/>
</dbReference>
<evidence type="ECO:0000256" key="1">
    <source>
        <dbReference type="SAM" id="MobiDB-lite"/>
    </source>
</evidence>
<evidence type="ECO:0000259" key="2">
    <source>
        <dbReference type="Pfam" id="PF11160"/>
    </source>
</evidence>
<feature type="compositionally biased region" description="Basic and acidic residues" evidence="1">
    <location>
        <begin position="1"/>
        <end position="12"/>
    </location>
</feature>
<feature type="region of interest" description="Disordered" evidence="1">
    <location>
        <begin position="1"/>
        <end position="25"/>
    </location>
</feature>
<sequence>MADELKPGDHVEWNTSQGKTTGRVEKKLTHETHVKGHKVAATAEEPEFLVRSDRSGAEAAHKPEALRRI</sequence>
<dbReference type="Gene3D" id="2.30.30.1060">
    <property type="match status" value="1"/>
</dbReference>
<organism evidence="3 4">
    <name type="scientific">Longimicrobium terrae</name>
    <dbReference type="NCBI Taxonomy" id="1639882"/>
    <lineage>
        <taxon>Bacteria</taxon>
        <taxon>Pseudomonadati</taxon>
        <taxon>Gemmatimonadota</taxon>
        <taxon>Longimicrobiia</taxon>
        <taxon>Longimicrobiales</taxon>
        <taxon>Longimicrobiaceae</taxon>
        <taxon>Longimicrobium</taxon>
    </lineage>
</organism>
<dbReference type="AlphaFoldDB" id="A0A841H5W5"/>
<evidence type="ECO:0000313" key="3">
    <source>
        <dbReference type="EMBL" id="MBB6073139.1"/>
    </source>
</evidence>